<dbReference type="InterPro" id="IPR036179">
    <property type="entry name" value="Ig-like_dom_sf"/>
</dbReference>
<accession>A0A7J7F4E3</accession>
<feature type="compositionally biased region" description="Basic and acidic residues" evidence="4">
    <location>
        <begin position="95"/>
        <end position="109"/>
    </location>
</feature>
<gene>
    <name evidence="6" type="ORF">HPG69_017919</name>
</gene>
<evidence type="ECO:0000313" key="7">
    <source>
        <dbReference type="Proteomes" id="UP000551758"/>
    </source>
</evidence>
<dbReference type="PROSITE" id="PS50835">
    <property type="entry name" value="IG_LIKE"/>
    <property type="match status" value="1"/>
</dbReference>
<keyword evidence="1" id="KW-0677">Repeat</keyword>
<keyword evidence="3" id="KW-0393">Immunoglobulin domain</keyword>
<dbReference type="InterPro" id="IPR051170">
    <property type="entry name" value="Neural/epithelial_adhesion"/>
</dbReference>
<feature type="region of interest" description="Disordered" evidence="4">
    <location>
        <begin position="89"/>
        <end position="130"/>
    </location>
</feature>
<dbReference type="InterPro" id="IPR013098">
    <property type="entry name" value="Ig_I-set"/>
</dbReference>
<keyword evidence="2" id="KW-1015">Disulfide bond</keyword>
<dbReference type="GO" id="GO:0043005">
    <property type="term" value="C:neuron projection"/>
    <property type="evidence" value="ECO:0007669"/>
    <property type="project" value="TreeGrafter"/>
</dbReference>
<dbReference type="PANTHER" id="PTHR12231:SF253">
    <property type="entry name" value="DPR-INTERACTING PROTEIN ETA, ISOFORM B-RELATED"/>
    <property type="match status" value="1"/>
</dbReference>
<organism evidence="6 7">
    <name type="scientific">Diceros bicornis minor</name>
    <name type="common">South-central black rhinoceros</name>
    <dbReference type="NCBI Taxonomy" id="77932"/>
    <lineage>
        <taxon>Eukaryota</taxon>
        <taxon>Metazoa</taxon>
        <taxon>Chordata</taxon>
        <taxon>Craniata</taxon>
        <taxon>Vertebrata</taxon>
        <taxon>Euteleostomi</taxon>
        <taxon>Mammalia</taxon>
        <taxon>Eutheria</taxon>
        <taxon>Laurasiatheria</taxon>
        <taxon>Perissodactyla</taxon>
        <taxon>Rhinocerotidae</taxon>
        <taxon>Diceros</taxon>
    </lineage>
</organism>
<feature type="domain" description="Ig-like" evidence="5">
    <location>
        <begin position="61"/>
        <end position="155"/>
    </location>
</feature>
<sequence>MSKDGKELRDGPKYPYVFQDPDVVALMVRDGELADLGQYSVNVTNPFGQCSASARILVEVPAKIQKGPDNTKARKGTTVTLTAAILGEPAPDVGWSKDGEDIEEDDRRGRGPAARAGPGAGAWAGRGPETGRAVFFDASSTTTTLTIHRATPEDSVYELEVREALKNYNSRHTLRRSSREVREDTCAEGASPSGGQSRRKGS</sequence>
<dbReference type="EMBL" id="JACDTQ010001428">
    <property type="protein sequence ID" value="KAF5922546.1"/>
    <property type="molecule type" value="Genomic_DNA"/>
</dbReference>
<dbReference type="Gene3D" id="2.60.40.10">
    <property type="entry name" value="Immunoglobulins"/>
    <property type="match status" value="2"/>
</dbReference>
<dbReference type="Proteomes" id="UP000551758">
    <property type="component" value="Unassembled WGS sequence"/>
</dbReference>
<dbReference type="AlphaFoldDB" id="A0A7J7F4E3"/>
<dbReference type="Pfam" id="PF07679">
    <property type="entry name" value="I-set"/>
    <property type="match status" value="1"/>
</dbReference>
<dbReference type="SUPFAM" id="SSF48726">
    <property type="entry name" value="Immunoglobulin"/>
    <property type="match status" value="2"/>
</dbReference>
<dbReference type="PANTHER" id="PTHR12231">
    <property type="entry name" value="CTX-RELATED TYPE I TRANSMEMBRANE PROTEIN"/>
    <property type="match status" value="1"/>
</dbReference>
<feature type="region of interest" description="Disordered" evidence="4">
    <location>
        <begin position="168"/>
        <end position="202"/>
    </location>
</feature>
<dbReference type="InterPro" id="IPR013783">
    <property type="entry name" value="Ig-like_fold"/>
</dbReference>
<evidence type="ECO:0000256" key="3">
    <source>
        <dbReference type="ARBA" id="ARBA00023319"/>
    </source>
</evidence>
<comment type="caution">
    <text evidence="6">The sequence shown here is derived from an EMBL/GenBank/DDBJ whole genome shotgun (WGS) entry which is preliminary data.</text>
</comment>
<evidence type="ECO:0000256" key="1">
    <source>
        <dbReference type="ARBA" id="ARBA00022737"/>
    </source>
</evidence>
<name>A0A7J7F4E3_DICBM</name>
<reference evidence="6 7" key="1">
    <citation type="journal article" date="2020" name="Mol. Biol. Evol.">
        <title>Interspecific Gene Flow and the Evolution of Specialization in Black and White Rhinoceros.</title>
        <authorList>
            <person name="Moodley Y."/>
            <person name="Westbury M.V."/>
            <person name="Russo I.M."/>
            <person name="Gopalakrishnan S."/>
            <person name="Rakotoarivelo A."/>
            <person name="Olsen R.A."/>
            <person name="Prost S."/>
            <person name="Tunstall T."/>
            <person name="Ryder O.A."/>
            <person name="Dalen L."/>
            <person name="Bruford M.W."/>
        </authorList>
    </citation>
    <scope>NUCLEOTIDE SEQUENCE [LARGE SCALE GENOMIC DNA]</scope>
    <source>
        <strain evidence="6">SBR-YM</strain>
        <tissue evidence="6">Skin</tissue>
    </source>
</reference>
<evidence type="ECO:0000259" key="5">
    <source>
        <dbReference type="PROSITE" id="PS50835"/>
    </source>
</evidence>
<evidence type="ECO:0000256" key="4">
    <source>
        <dbReference type="SAM" id="MobiDB-lite"/>
    </source>
</evidence>
<proteinExistence type="predicted"/>
<keyword evidence="7" id="KW-1185">Reference proteome</keyword>
<protein>
    <recommendedName>
        <fullName evidence="5">Ig-like domain-containing protein</fullName>
    </recommendedName>
</protein>
<evidence type="ECO:0000256" key="2">
    <source>
        <dbReference type="ARBA" id="ARBA00023157"/>
    </source>
</evidence>
<evidence type="ECO:0000313" key="6">
    <source>
        <dbReference type="EMBL" id="KAF5922546.1"/>
    </source>
</evidence>
<dbReference type="InterPro" id="IPR007110">
    <property type="entry name" value="Ig-like_dom"/>
</dbReference>